<feature type="transmembrane region" description="Helical" evidence="9">
    <location>
        <begin position="227"/>
        <end position="248"/>
    </location>
</feature>
<dbReference type="InterPro" id="IPR059000">
    <property type="entry name" value="ATPase_P-type_domA"/>
</dbReference>
<evidence type="ECO:0000256" key="4">
    <source>
        <dbReference type="ARBA" id="ARBA00022840"/>
    </source>
</evidence>
<dbReference type="SUPFAM" id="SSF56784">
    <property type="entry name" value="HAD-like"/>
    <property type="match status" value="1"/>
</dbReference>
<dbReference type="InterPro" id="IPR023298">
    <property type="entry name" value="ATPase_P-typ_TM_dom_sf"/>
</dbReference>
<keyword evidence="2 9" id="KW-0812">Transmembrane</keyword>
<evidence type="ECO:0000313" key="11">
    <source>
        <dbReference type="EMBL" id="MBZ5741227.1"/>
    </source>
</evidence>
<dbReference type="Pfam" id="PF00689">
    <property type="entry name" value="Cation_ATPase_C"/>
    <property type="match status" value="1"/>
</dbReference>
<evidence type="ECO:0000256" key="1">
    <source>
        <dbReference type="ARBA" id="ARBA00004651"/>
    </source>
</evidence>
<dbReference type="SUPFAM" id="SSF81665">
    <property type="entry name" value="Calcium ATPase, transmembrane domain M"/>
    <property type="match status" value="1"/>
</dbReference>
<feature type="transmembrane region" description="Helical" evidence="9">
    <location>
        <begin position="777"/>
        <end position="797"/>
    </location>
</feature>
<comment type="catalytic activity">
    <reaction evidence="8">
        <text>ATP + H2O = ADP + phosphate + H(+)</text>
        <dbReference type="Rhea" id="RHEA:13065"/>
        <dbReference type="ChEBI" id="CHEBI:15377"/>
        <dbReference type="ChEBI" id="CHEBI:15378"/>
        <dbReference type="ChEBI" id="CHEBI:30616"/>
        <dbReference type="ChEBI" id="CHEBI:43474"/>
        <dbReference type="ChEBI" id="CHEBI:456216"/>
    </reaction>
</comment>
<evidence type="ECO:0000256" key="5">
    <source>
        <dbReference type="ARBA" id="ARBA00022967"/>
    </source>
</evidence>
<dbReference type="SFLD" id="SFLDS00003">
    <property type="entry name" value="Haloacid_Dehalogenase"/>
    <property type="match status" value="1"/>
</dbReference>
<protein>
    <submittedName>
        <fullName evidence="11">HAD-IC family P-type ATPase</fullName>
    </submittedName>
</protein>
<dbReference type="Proteomes" id="UP000780875">
    <property type="component" value="Unassembled WGS sequence"/>
</dbReference>
<keyword evidence="3" id="KW-0547">Nucleotide-binding</keyword>
<dbReference type="InterPro" id="IPR044492">
    <property type="entry name" value="P_typ_ATPase_HD_dom"/>
</dbReference>
<keyword evidence="4" id="KW-0067">ATP-binding</keyword>
<keyword evidence="7 9" id="KW-0472">Membrane</keyword>
<evidence type="ECO:0000256" key="7">
    <source>
        <dbReference type="ARBA" id="ARBA00023136"/>
    </source>
</evidence>
<dbReference type="PROSITE" id="PS00154">
    <property type="entry name" value="ATPASE_E1_E2"/>
    <property type="match status" value="1"/>
</dbReference>
<evidence type="ECO:0000256" key="3">
    <source>
        <dbReference type="ARBA" id="ARBA00022741"/>
    </source>
</evidence>
<feature type="transmembrane region" description="Helical" evidence="9">
    <location>
        <begin position="809"/>
        <end position="828"/>
    </location>
</feature>
<dbReference type="InterPro" id="IPR008250">
    <property type="entry name" value="ATPase_P-typ_transduc_dom_A_sf"/>
</dbReference>
<evidence type="ECO:0000313" key="12">
    <source>
        <dbReference type="Proteomes" id="UP000780875"/>
    </source>
</evidence>
<dbReference type="Gene3D" id="1.20.1110.10">
    <property type="entry name" value="Calcium-transporting ATPase, transmembrane domain"/>
    <property type="match status" value="2"/>
</dbReference>
<sequence>TSGHVREESMMSESQEVGARGLTAQQVAVLQARWGPNRVPRRPPRGVVRRVLEQLRDPMILLLLGAFAVVVALGDLSDASIIIAVVVLNTAIGVVQEVRAANALDALDQLAAPAATALRDGLVVVLPAADLVPGDLVRLDAGDVVPADVRLVTAAGVEVDESAMTGESVPVGRSAGNELLAGTVLTRGHAEAVVVRIGTASGLGAIAAAVLAAGVRPTPLQVRLGRLSAQLVWLTLGLATLVLLLGVARGEDPVTMVVLAVSLAVAAIPESLPAVVTVALALGAYRMARRHALVRRLPAVETLGSVTVLASDKTGTLTEGRMQVRELWTPEGPTGPSPSELLRDLVLCNDAELRTPVGAAPEIAGDPTEKALLVAATDRDPDALSAREAWERVEEEPFDSAAKRMVTLHAGPTGRLAICKGAPESVLPLIGEDLLAARVSDAAGRLAAAGHRVLAVADRAVPVAGPTCPPLSALLDDPRDWALRGLVALVDPPRASAREVVAACREAGIRVVMITGDHPETARAIARELAIVDGAPEVATGRDVARGWHRERVARIGVYARTRPEDKVDIVAAWQARGDVVAMTGDGVNDAPALRNADIGVAMGGRGTEVARQAADLVLADDDLRTVVVAVAEGRRIYANIRRFLRYGLSGGLAEVAVLMVAPWIGMPVPLTAGQILWINMITHGVPGVAFGGEPGDPADMARPSPSPERSVLGGLLAPIAVTAALIAAASLAVGTAAATTAVQQTSVFVCLGLAQLWLALALRAPRAGQGWRARGLEAAVTVAAVLLLAATAWAPLRDLLGTSALGTQRLVAIAVVAAAPAMAVLALDRWRRRRDRVQEGSSGTTATVV</sequence>
<dbReference type="InterPro" id="IPR023214">
    <property type="entry name" value="HAD_sf"/>
</dbReference>
<dbReference type="SUPFAM" id="SSF81660">
    <property type="entry name" value="Metal cation-transporting ATPase, ATP-binding domain N"/>
    <property type="match status" value="1"/>
</dbReference>
<name>A0ABS7UKE8_9ACTN</name>
<keyword evidence="12" id="KW-1185">Reference proteome</keyword>
<feature type="transmembrane region" description="Helical" evidence="9">
    <location>
        <begin position="193"/>
        <end position="215"/>
    </location>
</feature>
<dbReference type="PANTHER" id="PTHR42861">
    <property type="entry name" value="CALCIUM-TRANSPORTING ATPASE"/>
    <property type="match status" value="1"/>
</dbReference>
<feature type="transmembrane region" description="Helical" evidence="9">
    <location>
        <begin position="671"/>
        <end position="691"/>
    </location>
</feature>
<dbReference type="Gene3D" id="2.70.150.10">
    <property type="entry name" value="Calcium-transporting ATPase, cytoplasmic transduction domain A"/>
    <property type="match status" value="1"/>
</dbReference>
<feature type="transmembrane region" description="Helical" evidence="9">
    <location>
        <begin position="59"/>
        <end position="88"/>
    </location>
</feature>
<feature type="transmembrane region" description="Helical" evidence="9">
    <location>
        <begin position="644"/>
        <end position="665"/>
    </location>
</feature>
<reference evidence="11 12" key="1">
    <citation type="submission" date="2021-09" db="EMBL/GenBank/DDBJ databases">
        <title>Whole genome sequence of Nocardioides sp. GBK3QG-3.</title>
        <authorList>
            <person name="Tuo L."/>
        </authorList>
    </citation>
    <scope>NUCLEOTIDE SEQUENCE [LARGE SCALE GENOMIC DNA]</scope>
    <source>
        <strain evidence="11 12">GBK3QG-3</strain>
    </source>
</reference>
<dbReference type="Pfam" id="PF00122">
    <property type="entry name" value="E1-E2_ATPase"/>
    <property type="match status" value="1"/>
</dbReference>
<dbReference type="PRINTS" id="PR00120">
    <property type="entry name" value="HATPASE"/>
</dbReference>
<keyword evidence="6 9" id="KW-1133">Transmembrane helix</keyword>
<dbReference type="Pfam" id="PF00690">
    <property type="entry name" value="Cation_ATPase_N"/>
    <property type="match status" value="1"/>
</dbReference>
<dbReference type="SFLD" id="SFLDG00002">
    <property type="entry name" value="C1.7:_P-type_atpase_like"/>
    <property type="match status" value="1"/>
</dbReference>
<feature type="domain" description="Cation-transporting P-type ATPase N-terminal" evidence="10">
    <location>
        <begin position="2"/>
        <end position="75"/>
    </location>
</feature>
<feature type="transmembrane region" description="Helical" evidence="9">
    <location>
        <begin position="746"/>
        <end position="765"/>
    </location>
</feature>
<evidence type="ECO:0000256" key="8">
    <source>
        <dbReference type="ARBA" id="ARBA00049360"/>
    </source>
</evidence>
<dbReference type="InterPro" id="IPR023299">
    <property type="entry name" value="ATPase_P-typ_cyto_dom_N"/>
</dbReference>
<dbReference type="RefSeq" id="WP_224125526.1">
    <property type="nucleotide sequence ID" value="NZ_JAIQZJ010000026.1"/>
</dbReference>
<evidence type="ECO:0000256" key="6">
    <source>
        <dbReference type="ARBA" id="ARBA00022989"/>
    </source>
</evidence>
<dbReference type="EMBL" id="JAIQZJ010000026">
    <property type="protein sequence ID" value="MBZ5741227.1"/>
    <property type="molecule type" value="Genomic_DNA"/>
</dbReference>
<dbReference type="SMART" id="SM00831">
    <property type="entry name" value="Cation_ATPase_N"/>
    <property type="match status" value="1"/>
</dbReference>
<comment type="subcellular location">
    <subcellularLocation>
        <location evidence="1">Cell membrane</location>
        <topology evidence="1">Multi-pass membrane protein</topology>
    </subcellularLocation>
</comment>
<feature type="non-terminal residue" evidence="11">
    <location>
        <position position="1"/>
    </location>
</feature>
<proteinExistence type="predicted"/>
<organism evidence="11 12">
    <name type="scientific">Nocardioides mangrovi</name>
    <dbReference type="NCBI Taxonomy" id="2874580"/>
    <lineage>
        <taxon>Bacteria</taxon>
        <taxon>Bacillati</taxon>
        <taxon>Actinomycetota</taxon>
        <taxon>Actinomycetes</taxon>
        <taxon>Propionibacteriales</taxon>
        <taxon>Nocardioidaceae</taxon>
        <taxon>Nocardioides</taxon>
    </lineage>
</organism>
<dbReference type="SFLD" id="SFLDF00027">
    <property type="entry name" value="p-type_atpase"/>
    <property type="match status" value="1"/>
</dbReference>
<comment type="caution">
    <text evidence="11">The sequence shown here is derived from an EMBL/GenBank/DDBJ whole genome shotgun (WGS) entry which is preliminary data.</text>
</comment>
<feature type="transmembrane region" description="Helical" evidence="9">
    <location>
        <begin position="712"/>
        <end position="734"/>
    </location>
</feature>
<dbReference type="InterPro" id="IPR036412">
    <property type="entry name" value="HAD-like_sf"/>
</dbReference>
<feature type="transmembrane region" description="Helical" evidence="9">
    <location>
        <begin position="254"/>
        <end position="285"/>
    </location>
</feature>
<dbReference type="PRINTS" id="PR00119">
    <property type="entry name" value="CATATPASE"/>
</dbReference>
<dbReference type="Pfam" id="PF00702">
    <property type="entry name" value="Hydrolase"/>
    <property type="match status" value="1"/>
</dbReference>
<dbReference type="Gene3D" id="3.40.1110.10">
    <property type="entry name" value="Calcium-transporting ATPase, cytoplasmic domain N"/>
    <property type="match status" value="2"/>
</dbReference>
<dbReference type="InterPro" id="IPR006068">
    <property type="entry name" value="ATPase_P-typ_cation-transptr_C"/>
</dbReference>
<evidence type="ECO:0000259" key="10">
    <source>
        <dbReference type="SMART" id="SM00831"/>
    </source>
</evidence>
<dbReference type="SUPFAM" id="SSF81653">
    <property type="entry name" value="Calcium ATPase, transduction domain A"/>
    <property type="match status" value="1"/>
</dbReference>
<dbReference type="InterPro" id="IPR018303">
    <property type="entry name" value="ATPase_P-typ_P_site"/>
</dbReference>
<keyword evidence="5" id="KW-1278">Translocase</keyword>
<gene>
    <name evidence="11" type="ORF">K8U61_23910</name>
</gene>
<dbReference type="Gene3D" id="3.40.50.1000">
    <property type="entry name" value="HAD superfamily/HAD-like"/>
    <property type="match status" value="2"/>
</dbReference>
<accession>A0ABS7UKE8</accession>
<evidence type="ECO:0000256" key="9">
    <source>
        <dbReference type="SAM" id="Phobius"/>
    </source>
</evidence>
<evidence type="ECO:0000256" key="2">
    <source>
        <dbReference type="ARBA" id="ARBA00022692"/>
    </source>
</evidence>
<dbReference type="InterPro" id="IPR004014">
    <property type="entry name" value="ATPase_P-typ_cation-transptr_N"/>
</dbReference>
<dbReference type="InterPro" id="IPR001757">
    <property type="entry name" value="P_typ_ATPase"/>
</dbReference>
<dbReference type="NCBIfam" id="TIGR01494">
    <property type="entry name" value="ATPase_P-type"/>
    <property type="match status" value="2"/>
</dbReference>